<feature type="transmembrane region" description="Helical" evidence="13">
    <location>
        <begin position="233"/>
        <end position="251"/>
    </location>
</feature>
<dbReference type="InterPro" id="IPR003780">
    <property type="entry name" value="COX15/CtaA_fam"/>
</dbReference>
<evidence type="ECO:0000256" key="13">
    <source>
        <dbReference type="SAM" id="Phobius"/>
    </source>
</evidence>
<evidence type="ECO:0000256" key="6">
    <source>
        <dbReference type="ARBA" id="ARBA00023002"/>
    </source>
</evidence>
<dbReference type="EMBL" id="ADBJ01000038">
    <property type="protein sequence ID" value="EFA78165.1"/>
    <property type="molecule type" value="Genomic_DNA"/>
</dbReference>
<keyword evidence="7" id="KW-0408">Iron</keyword>
<evidence type="ECO:0000256" key="12">
    <source>
        <dbReference type="SAM" id="MobiDB-lite"/>
    </source>
</evidence>
<sequence length="265" mass="30544">MLSLYKSNININVLQKVRSTCSSSSSNNAISRASFTTLSTSTVTSSSSLASSIKFKDQSKNRLQSFSNINNNNNTFLNINNNSKNSSNINRLFNNNIISNRYNNNKRYYSSNQQENVNQQEKNNQEKVNEESNNNEQTDKEEIGRKRVGRWLLFSAALTGAMVVVGGITRLTESGLSMVEWKPIVGAIPPLSQEEWEEEFNRYKQYPEYQKLNKGMTVEEFKKIFFWEYSHRLMGRLIGVVFFFPFVVLKVRWDGTWSSRDSTRS</sequence>
<keyword evidence="4" id="KW-0479">Metal-binding</keyword>
<dbReference type="RefSeq" id="XP_020430291.1">
    <property type="nucleotide sequence ID" value="XM_020579616.1"/>
</dbReference>
<evidence type="ECO:0000313" key="15">
    <source>
        <dbReference type="Proteomes" id="UP000001396"/>
    </source>
</evidence>
<evidence type="ECO:0000256" key="1">
    <source>
        <dbReference type="ARBA" id="ARBA00001970"/>
    </source>
</evidence>
<dbReference type="GO" id="GO:0120547">
    <property type="term" value="F:heme A synthase activity"/>
    <property type="evidence" value="ECO:0007669"/>
    <property type="project" value="UniProtKB-EC"/>
</dbReference>
<dbReference type="PANTHER" id="PTHR23289:SF2">
    <property type="entry name" value="CYTOCHROME C OXIDASE ASSEMBLY PROTEIN COX15 HOMOLOG"/>
    <property type="match status" value="1"/>
</dbReference>
<evidence type="ECO:0000256" key="9">
    <source>
        <dbReference type="ARBA" id="ARBA00023136"/>
    </source>
</evidence>
<dbReference type="PANTHER" id="PTHR23289">
    <property type="entry name" value="CYTOCHROME C OXIDASE ASSEMBLY PROTEIN COX15"/>
    <property type="match status" value="1"/>
</dbReference>
<keyword evidence="8" id="KW-0350">Heme biosynthesis</keyword>
<comment type="pathway">
    <text evidence="10">Porphyrin-containing compound metabolism; heme A biosynthesis; heme A from heme O: step 1/1.</text>
</comment>
<dbReference type="GO" id="GO:0046872">
    <property type="term" value="F:metal ion binding"/>
    <property type="evidence" value="ECO:0007669"/>
    <property type="project" value="UniProtKB-KW"/>
</dbReference>
<name>D3BJT5_HETP5</name>
<keyword evidence="9 13" id="KW-0472">Membrane</keyword>
<dbReference type="GeneID" id="31364292"/>
<evidence type="ECO:0000256" key="2">
    <source>
        <dbReference type="ARBA" id="ARBA00004141"/>
    </source>
</evidence>
<dbReference type="GO" id="GO:0016653">
    <property type="term" value="F:oxidoreductase activity, acting on NAD(P)H, heme protein as acceptor"/>
    <property type="evidence" value="ECO:0007669"/>
    <property type="project" value="TreeGrafter"/>
</dbReference>
<protein>
    <submittedName>
        <fullName evidence="14">Cytochrome c oxidase assembly protein</fullName>
    </submittedName>
</protein>
<dbReference type="InterPro" id="IPR023754">
    <property type="entry name" value="HemeA_Synthase_type2"/>
</dbReference>
<evidence type="ECO:0000256" key="4">
    <source>
        <dbReference type="ARBA" id="ARBA00022723"/>
    </source>
</evidence>
<dbReference type="Proteomes" id="UP000001396">
    <property type="component" value="Unassembled WGS sequence"/>
</dbReference>
<dbReference type="GO" id="GO:0006784">
    <property type="term" value="P:heme A biosynthetic process"/>
    <property type="evidence" value="ECO:0007669"/>
    <property type="project" value="InterPro"/>
</dbReference>
<accession>D3BJT5</accession>
<comment type="cofactor">
    <cofactor evidence="1">
        <name>heme b</name>
        <dbReference type="ChEBI" id="CHEBI:60344"/>
    </cofactor>
</comment>
<evidence type="ECO:0000256" key="10">
    <source>
        <dbReference type="ARBA" id="ARBA00044501"/>
    </source>
</evidence>
<dbReference type="InParanoid" id="D3BJT5"/>
<comment type="catalytic activity">
    <reaction evidence="11">
        <text>Fe(II)-heme o + 2 A + H2O = Fe(II)-heme a + 2 AH2</text>
        <dbReference type="Rhea" id="RHEA:63388"/>
        <dbReference type="ChEBI" id="CHEBI:13193"/>
        <dbReference type="ChEBI" id="CHEBI:15377"/>
        <dbReference type="ChEBI" id="CHEBI:17499"/>
        <dbReference type="ChEBI" id="CHEBI:60530"/>
        <dbReference type="ChEBI" id="CHEBI:61715"/>
        <dbReference type="EC" id="1.17.99.9"/>
    </reaction>
    <physiologicalReaction direction="left-to-right" evidence="11">
        <dbReference type="Rhea" id="RHEA:63389"/>
    </physiologicalReaction>
</comment>
<keyword evidence="6" id="KW-0560">Oxidoreductase</keyword>
<dbReference type="AlphaFoldDB" id="D3BJT5"/>
<keyword evidence="3 13" id="KW-0812">Transmembrane</keyword>
<evidence type="ECO:0000256" key="8">
    <source>
        <dbReference type="ARBA" id="ARBA00023133"/>
    </source>
</evidence>
<feature type="region of interest" description="Disordered" evidence="12">
    <location>
        <begin position="114"/>
        <end position="141"/>
    </location>
</feature>
<dbReference type="Pfam" id="PF02628">
    <property type="entry name" value="COX15-CtaA"/>
    <property type="match status" value="1"/>
</dbReference>
<comment type="caution">
    <text evidence="14">The sequence shown here is derived from an EMBL/GenBank/DDBJ whole genome shotgun (WGS) entry which is preliminary data.</text>
</comment>
<evidence type="ECO:0000256" key="11">
    <source>
        <dbReference type="ARBA" id="ARBA00048044"/>
    </source>
</evidence>
<dbReference type="STRING" id="670386.D3BJT5"/>
<evidence type="ECO:0000256" key="3">
    <source>
        <dbReference type="ARBA" id="ARBA00022692"/>
    </source>
</evidence>
<evidence type="ECO:0000256" key="7">
    <source>
        <dbReference type="ARBA" id="ARBA00023004"/>
    </source>
</evidence>
<reference evidence="14 15" key="1">
    <citation type="journal article" date="2011" name="Genome Res.">
        <title>Phylogeny-wide analysis of social amoeba genomes highlights ancient origins for complex intercellular communication.</title>
        <authorList>
            <person name="Heidel A.J."/>
            <person name="Lawal H.M."/>
            <person name="Felder M."/>
            <person name="Schilde C."/>
            <person name="Helps N.R."/>
            <person name="Tunggal B."/>
            <person name="Rivero F."/>
            <person name="John U."/>
            <person name="Schleicher M."/>
            <person name="Eichinger L."/>
            <person name="Platzer M."/>
            <person name="Noegel A.A."/>
            <person name="Schaap P."/>
            <person name="Gloeckner G."/>
        </authorList>
    </citation>
    <scope>NUCLEOTIDE SEQUENCE [LARGE SCALE GENOMIC DNA]</scope>
    <source>
        <strain evidence="15">ATCC 26659 / Pp 5 / PN500</strain>
    </source>
</reference>
<evidence type="ECO:0000313" key="14">
    <source>
        <dbReference type="EMBL" id="EFA78165.1"/>
    </source>
</evidence>
<keyword evidence="5 13" id="KW-1133">Transmembrane helix</keyword>
<evidence type="ECO:0000256" key="5">
    <source>
        <dbReference type="ARBA" id="ARBA00022989"/>
    </source>
</evidence>
<keyword evidence="15" id="KW-1185">Reference proteome</keyword>
<feature type="transmembrane region" description="Helical" evidence="13">
    <location>
        <begin position="151"/>
        <end position="171"/>
    </location>
</feature>
<comment type="subcellular location">
    <subcellularLocation>
        <location evidence="2">Membrane</location>
        <topology evidence="2">Multi-pass membrane protein</topology>
    </subcellularLocation>
</comment>
<organism evidence="14 15">
    <name type="scientific">Heterostelium pallidum (strain ATCC 26659 / Pp 5 / PN500)</name>
    <name type="common">Cellular slime mold</name>
    <name type="synonym">Polysphondylium pallidum</name>
    <dbReference type="NCBI Taxonomy" id="670386"/>
    <lineage>
        <taxon>Eukaryota</taxon>
        <taxon>Amoebozoa</taxon>
        <taxon>Evosea</taxon>
        <taxon>Eumycetozoa</taxon>
        <taxon>Dictyostelia</taxon>
        <taxon>Acytosteliales</taxon>
        <taxon>Acytosteliaceae</taxon>
        <taxon>Heterostelium</taxon>
    </lineage>
</organism>
<proteinExistence type="predicted"/>
<gene>
    <name evidence="14" type="primary">coxA</name>
    <name evidence="14" type="ORF">PPL_08815</name>
</gene>
<dbReference type="GO" id="GO:0005743">
    <property type="term" value="C:mitochondrial inner membrane"/>
    <property type="evidence" value="ECO:0007669"/>
    <property type="project" value="TreeGrafter"/>
</dbReference>